<dbReference type="OrthoDB" id="9810367at2"/>
<organism evidence="7 8">
    <name type="scientific">Litorimonas taeanensis</name>
    <dbReference type="NCBI Taxonomy" id="568099"/>
    <lineage>
        <taxon>Bacteria</taxon>
        <taxon>Pseudomonadati</taxon>
        <taxon>Pseudomonadota</taxon>
        <taxon>Alphaproteobacteria</taxon>
        <taxon>Maricaulales</taxon>
        <taxon>Robiginitomaculaceae</taxon>
    </lineage>
</organism>
<dbReference type="SUPFAM" id="SSF103088">
    <property type="entry name" value="OmpA-like"/>
    <property type="match status" value="1"/>
</dbReference>
<sequence>MKNLAILLSTLSATAMIAAAPSAAAQDMSICSQSNITQLVYYEFGKAQSAETMSQIESIQNISALCDVRSIELIGHTDTVGSTSTNQALSVRRANNVKNALVKMGLPASGITTSGRGESEPFIPTADGVQEQLNRRVEVRMTLNPLVVEEPTYVEPEPVFVEPEPVYVEPEPVFVEPEPVVEASPVVEPAPVASQTPPPPPQPVATGPAIGNSALILAGAAAAAAGLYLILDDDDEPSSP</sequence>
<evidence type="ECO:0000256" key="3">
    <source>
        <dbReference type="ARBA" id="ARBA00023237"/>
    </source>
</evidence>
<name>A0A420WLC9_9PROT</name>
<feature type="chain" id="PRO_5019304635" evidence="5">
    <location>
        <begin position="26"/>
        <end position="240"/>
    </location>
</feature>
<feature type="signal peptide" evidence="5">
    <location>
        <begin position="1"/>
        <end position="25"/>
    </location>
</feature>
<accession>A0A420WLC9</accession>
<dbReference type="InterPro" id="IPR036737">
    <property type="entry name" value="OmpA-like_sf"/>
</dbReference>
<dbReference type="InterPro" id="IPR006665">
    <property type="entry name" value="OmpA-like"/>
</dbReference>
<keyword evidence="3" id="KW-0998">Cell outer membrane</keyword>
<dbReference type="InterPro" id="IPR050330">
    <property type="entry name" value="Bact_OuterMem_StrucFunc"/>
</dbReference>
<dbReference type="PANTHER" id="PTHR30329:SF21">
    <property type="entry name" value="LIPOPROTEIN YIAD-RELATED"/>
    <property type="match status" value="1"/>
</dbReference>
<dbReference type="InParanoid" id="A0A420WLC9"/>
<evidence type="ECO:0000256" key="5">
    <source>
        <dbReference type="SAM" id="SignalP"/>
    </source>
</evidence>
<keyword evidence="5" id="KW-0732">Signal</keyword>
<dbReference type="RefSeq" id="WP_121099439.1">
    <property type="nucleotide sequence ID" value="NZ_RBII01000001.1"/>
</dbReference>
<evidence type="ECO:0000259" key="6">
    <source>
        <dbReference type="PROSITE" id="PS51123"/>
    </source>
</evidence>
<evidence type="ECO:0000313" key="7">
    <source>
        <dbReference type="EMBL" id="RKQ71685.1"/>
    </source>
</evidence>
<dbReference type="PRINTS" id="PR01021">
    <property type="entry name" value="OMPADOMAIN"/>
</dbReference>
<proteinExistence type="predicted"/>
<comment type="caution">
    <text evidence="7">The sequence shown here is derived from an EMBL/GenBank/DDBJ whole genome shotgun (WGS) entry which is preliminary data.</text>
</comment>
<dbReference type="InterPro" id="IPR006664">
    <property type="entry name" value="OMP_bac"/>
</dbReference>
<dbReference type="GO" id="GO:0009279">
    <property type="term" value="C:cell outer membrane"/>
    <property type="evidence" value="ECO:0007669"/>
    <property type="project" value="UniProtKB-SubCell"/>
</dbReference>
<reference evidence="7 8" key="1">
    <citation type="submission" date="2018-10" db="EMBL/GenBank/DDBJ databases">
        <title>Genomic Encyclopedia of Type Strains, Phase IV (KMG-IV): sequencing the most valuable type-strain genomes for metagenomic binning, comparative biology and taxonomic classification.</title>
        <authorList>
            <person name="Goeker M."/>
        </authorList>
    </citation>
    <scope>NUCLEOTIDE SEQUENCE [LARGE SCALE GENOMIC DNA]</scope>
    <source>
        <strain evidence="7 8">DSM 22008</strain>
    </source>
</reference>
<comment type="subcellular location">
    <subcellularLocation>
        <location evidence="1">Cell outer membrane</location>
    </subcellularLocation>
</comment>
<protein>
    <submittedName>
        <fullName evidence="7">OmpA family protein</fullName>
    </submittedName>
</protein>
<keyword evidence="2 4" id="KW-0472">Membrane</keyword>
<keyword evidence="8" id="KW-1185">Reference proteome</keyword>
<dbReference type="Gene3D" id="3.30.1330.60">
    <property type="entry name" value="OmpA-like domain"/>
    <property type="match status" value="1"/>
</dbReference>
<dbReference type="EMBL" id="RBII01000001">
    <property type="protein sequence ID" value="RKQ71685.1"/>
    <property type="molecule type" value="Genomic_DNA"/>
</dbReference>
<evidence type="ECO:0000256" key="2">
    <source>
        <dbReference type="ARBA" id="ARBA00023136"/>
    </source>
</evidence>
<dbReference type="PROSITE" id="PS51123">
    <property type="entry name" value="OMPA_2"/>
    <property type="match status" value="1"/>
</dbReference>
<dbReference type="AlphaFoldDB" id="A0A420WLC9"/>
<gene>
    <name evidence="7" type="ORF">DES40_1012</name>
</gene>
<evidence type="ECO:0000256" key="1">
    <source>
        <dbReference type="ARBA" id="ARBA00004442"/>
    </source>
</evidence>
<dbReference type="PANTHER" id="PTHR30329">
    <property type="entry name" value="STATOR ELEMENT OF FLAGELLAR MOTOR COMPLEX"/>
    <property type="match status" value="1"/>
</dbReference>
<evidence type="ECO:0000313" key="8">
    <source>
        <dbReference type="Proteomes" id="UP000282211"/>
    </source>
</evidence>
<dbReference type="CDD" id="cd07185">
    <property type="entry name" value="OmpA_C-like"/>
    <property type="match status" value="1"/>
</dbReference>
<evidence type="ECO:0000256" key="4">
    <source>
        <dbReference type="PROSITE-ProRule" id="PRU00473"/>
    </source>
</evidence>
<dbReference type="Proteomes" id="UP000282211">
    <property type="component" value="Unassembled WGS sequence"/>
</dbReference>
<feature type="domain" description="OmpA-like" evidence="6">
    <location>
        <begin position="29"/>
        <end position="145"/>
    </location>
</feature>
<dbReference type="Pfam" id="PF00691">
    <property type="entry name" value="OmpA"/>
    <property type="match status" value="1"/>
</dbReference>